<name>B6ABA3_CRYMR</name>
<dbReference type="RefSeq" id="XP_002140004.1">
    <property type="nucleotide sequence ID" value="XM_002139968.1"/>
</dbReference>
<dbReference type="eggNOG" id="KOG2467">
    <property type="taxonomic scope" value="Eukaryota"/>
</dbReference>
<dbReference type="GO" id="GO:0005739">
    <property type="term" value="C:mitochondrion"/>
    <property type="evidence" value="ECO:0007669"/>
    <property type="project" value="TreeGrafter"/>
</dbReference>
<dbReference type="Proteomes" id="UP000001460">
    <property type="component" value="Unassembled WGS sequence"/>
</dbReference>
<dbReference type="EMBL" id="DS989727">
    <property type="protein sequence ID" value="EEA05655.1"/>
    <property type="molecule type" value="Genomic_DNA"/>
</dbReference>
<comment type="similarity">
    <text evidence="3 8">Belongs to the SHMT family.</text>
</comment>
<evidence type="ECO:0000256" key="3">
    <source>
        <dbReference type="ARBA" id="ARBA00006376"/>
    </source>
</evidence>
<sequence length="451" mass="50416">MSINSLPNLNISLKELDPEISSLLSQEYERQSRSLELIASENFVSQAIMDCLGSIFSISYNDFNNSGKIISPSIQKLEILTKQRALKAFNLDSETWGVNIQPHSGSPANFALLCSILKPHDRLMGLSLQSGGHLTHGHYTGTRKVNCSSFYFESLPYISDENGWIDYDLLEKNALLYCPKLIIGGSSGYPRQINFARIREICDKVKAYFMVDIAHYSGLIAGGVYDSPEKYADFITTTTHKTLRGPRSAMIFYNKIKNPNIEVIINKTVNPGLQCSTHYNQIAALCCQLKEVLSDNWKIYASSVLSNSRELAKYLKNQGLDILTDGTDSHIILINSRKFNLSGLKTEKILSACGISCSRSSLPCDGRTMNCSGIRLGSGALTTRGLNKKDFKIVANFIMDAIRIGQKIQDNGAKSIEDYTSSFEKYSEIREIREKVRNLLKEFDFPPFVVN</sequence>
<dbReference type="PANTHER" id="PTHR11680:SF35">
    <property type="entry name" value="SERINE HYDROXYMETHYLTRANSFERASE 1"/>
    <property type="match status" value="1"/>
</dbReference>
<dbReference type="InterPro" id="IPR015424">
    <property type="entry name" value="PyrdxlP-dep_Trfase"/>
</dbReference>
<evidence type="ECO:0000256" key="2">
    <source>
        <dbReference type="ARBA" id="ARBA00004777"/>
    </source>
</evidence>
<comment type="catalytic activity">
    <reaction evidence="8">
        <text>(6R)-5,10-methylene-5,6,7,8-tetrahydrofolate + glycine + H2O = (6S)-5,6,7,8-tetrahydrofolate + L-serine</text>
        <dbReference type="Rhea" id="RHEA:15481"/>
        <dbReference type="ChEBI" id="CHEBI:15377"/>
        <dbReference type="ChEBI" id="CHEBI:15636"/>
        <dbReference type="ChEBI" id="CHEBI:33384"/>
        <dbReference type="ChEBI" id="CHEBI:57305"/>
        <dbReference type="ChEBI" id="CHEBI:57453"/>
        <dbReference type="EC" id="2.1.2.1"/>
    </reaction>
</comment>
<dbReference type="SUPFAM" id="SSF53383">
    <property type="entry name" value="PLP-dependent transferases"/>
    <property type="match status" value="1"/>
</dbReference>
<evidence type="ECO:0000256" key="8">
    <source>
        <dbReference type="RuleBase" id="RU000585"/>
    </source>
</evidence>
<evidence type="ECO:0000313" key="11">
    <source>
        <dbReference type="Proteomes" id="UP000001460"/>
    </source>
</evidence>
<dbReference type="AlphaFoldDB" id="B6ABA3"/>
<comment type="pathway">
    <text evidence="2 8">One-carbon metabolism; tetrahydrofolate interconversion.</text>
</comment>
<dbReference type="InterPro" id="IPR015421">
    <property type="entry name" value="PyrdxlP-dep_Trfase_major"/>
</dbReference>
<dbReference type="NCBIfam" id="NF000586">
    <property type="entry name" value="PRK00011.1"/>
    <property type="match status" value="1"/>
</dbReference>
<accession>B6ABA3</accession>
<evidence type="ECO:0000313" key="10">
    <source>
        <dbReference type="EMBL" id="EEA05655.1"/>
    </source>
</evidence>
<dbReference type="InterPro" id="IPR049943">
    <property type="entry name" value="Ser_HO-MeTrfase-like"/>
</dbReference>
<dbReference type="PANTHER" id="PTHR11680">
    <property type="entry name" value="SERINE HYDROXYMETHYLTRANSFERASE"/>
    <property type="match status" value="1"/>
</dbReference>
<feature type="modified residue" description="N6-(pyridoxal phosphate)lysine" evidence="7">
    <location>
        <position position="241"/>
    </location>
</feature>
<dbReference type="GO" id="GO:0035999">
    <property type="term" value="P:tetrahydrofolate interconversion"/>
    <property type="evidence" value="ECO:0007669"/>
    <property type="project" value="UniProtKB-UniPathway"/>
</dbReference>
<feature type="domain" description="Serine hydroxymethyltransferase-like" evidence="9">
    <location>
        <begin position="13"/>
        <end position="398"/>
    </location>
</feature>
<reference evidence="10" key="1">
    <citation type="submission" date="2008-06" db="EMBL/GenBank/DDBJ databases">
        <authorList>
            <person name="Lorenzi H."/>
            <person name="Inman J."/>
            <person name="Miller J."/>
            <person name="Schobel S."/>
            <person name="Amedeo P."/>
            <person name="Caler E.V."/>
            <person name="da Silva J."/>
        </authorList>
    </citation>
    <scope>NUCLEOTIDE SEQUENCE [LARGE SCALE GENOMIC DNA]</scope>
    <source>
        <strain evidence="10">RN66</strain>
    </source>
</reference>
<dbReference type="STRING" id="441375.B6ABA3"/>
<proteinExistence type="inferred from homology"/>
<evidence type="ECO:0000256" key="4">
    <source>
        <dbReference type="ARBA" id="ARBA00022563"/>
    </source>
</evidence>
<dbReference type="Gene3D" id="3.40.640.10">
    <property type="entry name" value="Type I PLP-dependent aspartate aminotransferase-like (Major domain)"/>
    <property type="match status" value="1"/>
</dbReference>
<dbReference type="PROSITE" id="PS00096">
    <property type="entry name" value="SHMT"/>
    <property type="match status" value="1"/>
</dbReference>
<comment type="function">
    <text evidence="8">Interconversion of serine and glycine.</text>
</comment>
<dbReference type="VEuPathDB" id="CryptoDB:CMU_026630"/>
<gene>
    <name evidence="10" type="ORF">CMU_026630</name>
</gene>
<keyword evidence="6 7" id="KW-0663">Pyridoxal phosphate</keyword>
<dbReference type="InterPro" id="IPR039429">
    <property type="entry name" value="SHMT-like_dom"/>
</dbReference>
<evidence type="ECO:0000256" key="1">
    <source>
        <dbReference type="ARBA" id="ARBA00001933"/>
    </source>
</evidence>
<dbReference type="GeneID" id="6994846"/>
<dbReference type="CDD" id="cd00378">
    <property type="entry name" value="SHMT"/>
    <property type="match status" value="1"/>
</dbReference>
<dbReference type="PIRSF" id="PIRSF000412">
    <property type="entry name" value="SHMT"/>
    <property type="match status" value="1"/>
</dbReference>
<dbReference type="GO" id="GO:0004372">
    <property type="term" value="F:glycine hydroxymethyltransferase activity"/>
    <property type="evidence" value="ECO:0007669"/>
    <property type="project" value="UniProtKB-EC"/>
</dbReference>
<dbReference type="UniPathway" id="UPA00193"/>
<evidence type="ECO:0000256" key="5">
    <source>
        <dbReference type="ARBA" id="ARBA00022679"/>
    </source>
</evidence>
<dbReference type="GO" id="GO:0032259">
    <property type="term" value="P:methylation"/>
    <property type="evidence" value="ECO:0007669"/>
    <property type="project" value="UniProtKB-KW"/>
</dbReference>
<evidence type="ECO:0000256" key="7">
    <source>
        <dbReference type="PIRSR" id="PIRSR000412-50"/>
    </source>
</evidence>
<dbReference type="Gene3D" id="3.90.1150.10">
    <property type="entry name" value="Aspartate Aminotransferase, domain 1"/>
    <property type="match status" value="1"/>
</dbReference>
<dbReference type="InterPro" id="IPR015422">
    <property type="entry name" value="PyrdxlP-dep_Trfase_small"/>
</dbReference>
<dbReference type="EC" id="2.1.2.1" evidence="8"/>
<comment type="cofactor">
    <cofactor evidence="1 7 8">
        <name>pyridoxal 5'-phosphate</name>
        <dbReference type="ChEBI" id="CHEBI:597326"/>
    </cofactor>
</comment>
<dbReference type="InterPro" id="IPR001085">
    <property type="entry name" value="Ser_HO-MeTrfase"/>
</dbReference>
<dbReference type="OMA" id="CQFANVQ"/>
<evidence type="ECO:0000259" key="9">
    <source>
        <dbReference type="Pfam" id="PF00464"/>
    </source>
</evidence>
<keyword evidence="11" id="KW-1185">Reference proteome</keyword>
<keyword evidence="4 8" id="KW-0554">One-carbon metabolism</keyword>
<dbReference type="OrthoDB" id="10265628at2759"/>
<dbReference type="GO" id="GO:0019264">
    <property type="term" value="P:glycine biosynthetic process from serine"/>
    <property type="evidence" value="ECO:0007669"/>
    <property type="project" value="InterPro"/>
</dbReference>
<dbReference type="Pfam" id="PF00464">
    <property type="entry name" value="SHMT"/>
    <property type="match status" value="1"/>
</dbReference>
<dbReference type="GO" id="GO:0030170">
    <property type="term" value="F:pyridoxal phosphate binding"/>
    <property type="evidence" value="ECO:0007669"/>
    <property type="project" value="InterPro"/>
</dbReference>
<keyword evidence="5 8" id="KW-0808">Transferase</keyword>
<dbReference type="InterPro" id="IPR019798">
    <property type="entry name" value="Ser_HO-MeTrfase_PLP_BS"/>
</dbReference>
<protein>
    <recommendedName>
        <fullName evidence="8">Serine hydroxymethyltransferase</fullName>
        <ecNumber evidence="8">2.1.2.1</ecNumber>
    </recommendedName>
</protein>
<evidence type="ECO:0000256" key="6">
    <source>
        <dbReference type="ARBA" id="ARBA00022898"/>
    </source>
</evidence>
<dbReference type="GO" id="GO:0008168">
    <property type="term" value="F:methyltransferase activity"/>
    <property type="evidence" value="ECO:0007669"/>
    <property type="project" value="UniProtKB-KW"/>
</dbReference>
<organism evidence="10 11">
    <name type="scientific">Cryptosporidium muris (strain RN66)</name>
    <dbReference type="NCBI Taxonomy" id="441375"/>
    <lineage>
        <taxon>Eukaryota</taxon>
        <taxon>Sar</taxon>
        <taxon>Alveolata</taxon>
        <taxon>Apicomplexa</taxon>
        <taxon>Conoidasida</taxon>
        <taxon>Coccidia</taxon>
        <taxon>Eucoccidiorida</taxon>
        <taxon>Eimeriorina</taxon>
        <taxon>Cryptosporidiidae</taxon>
        <taxon>Cryptosporidium</taxon>
    </lineage>
</organism>